<feature type="chain" id="PRO_5045534132" evidence="3">
    <location>
        <begin position="24"/>
        <end position="402"/>
    </location>
</feature>
<dbReference type="RefSeq" id="WP_376828859.1">
    <property type="nucleotide sequence ID" value="NZ_JBHLWR010000004.1"/>
</dbReference>
<organism evidence="5 6">
    <name type="scientific">Camelimonas abortus</name>
    <dbReference type="NCBI Taxonomy" id="1017184"/>
    <lineage>
        <taxon>Bacteria</taxon>
        <taxon>Pseudomonadati</taxon>
        <taxon>Pseudomonadota</taxon>
        <taxon>Alphaproteobacteria</taxon>
        <taxon>Hyphomicrobiales</taxon>
        <taxon>Chelatococcaceae</taxon>
        <taxon>Camelimonas</taxon>
    </lineage>
</organism>
<dbReference type="Proteomes" id="UP001595536">
    <property type="component" value="Unassembled WGS sequence"/>
</dbReference>
<dbReference type="Pfam" id="PF13458">
    <property type="entry name" value="Peripla_BP_6"/>
    <property type="match status" value="1"/>
</dbReference>
<dbReference type="EMBL" id="JBHRUV010000002">
    <property type="protein sequence ID" value="MFC3264834.1"/>
    <property type="molecule type" value="Genomic_DNA"/>
</dbReference>
<dbReference type="InterPro" id="IPR028081">
    <property type="entry name" value="Leu-bd"/>
</dbReference>
<evidence type="ECO:0000256" key="1">
    <source>
        <dbReference type="ARBA" id="ARBA00010062"/>
    </source>
</evidence>
<feature type="domain" description="Leucine-binding protein" evidence="4">
    <location>
        <begin position="37"/>
        <end position="359"/>
    </location>
</feature>
<sequence>MKKAYLTLVAAVAMLGAHGFAAAGEKKYGPGASDTMIKLGQTMPYSGPASAYGVQGRAEVAYFNMINARGGVNGRKVQLISLDDAYSPPKTVEQTRKLVEQEEVLALVNSIGTATQAAVQKYLNGKKAPQLLVSSGADRWNDPKNYPWTTPGFVSYTFEGKVYGRHVSRTAPDAKIGILWQNDDAGRDYVRGFRAGLGDSLKNVVREATYEITDATVDSQILQLRNSGAEVLFIMATPKFGAQAIRKIAEMGWKPTIYLSSVASSRTQTLEPAGLQNAVGVITATSLKDPDDPAWASDEGVKAYKAFMAEWYPEGDPRNSGNVFGYVVAQTVEHILRQAGDNLTRENILRQATNIRDLKLDLYLPGITMNVSPDNYTTVNALNLQRFNGDRWVVFGEPIPAD</sequence>
<dbReference type="CDD" id="cd06343">
    <property type="entry name" value="PBP1_ABC_ligand_binding-like"/>
    <property type="match status" value="1"/>
</dbReference>
<dbReference type="Gene3D" id="3.40.50.2300">
    <property type="match status" value="2"/>
</dbReference>
<protein>
    <submittedName>
        <fullName evidence="5">ABC transporter substrate-binding protein</fullName>
    </submittedName>
</protein>
<proteinExistence type="inferred from homology"/>
<dbReference type="SUPFAM" id="SSF53822">
    <property type="entry name" value="Periplasmic binding protein-like I"/>
    <property type="match status" value="1"/>
</dbReference>
<name>A0ABV7LAN2_9HYPH</name>
<comment type="caution">
    <text evidence="5">The sequence shown here is derived from an EMBL/GenBank/DDBJ whole genome shotgun (WGS) entry which is preliminary data.</text>
</comment>
<dbReference type="PANTHER" id="PTHR47235:SF1">
    <property type="entry name" value="BLR6548 PROTEIN"/>
    <property type="match status" value="1"/>
</dbReference>
<evidence type="ECO:0000256" key="2">
    <source>
        <dbReference type="ARBA" id="ARBA00022729"/>
    </source>
</evidence>
<dbReference type="InterPro" id="IPR028082">
    <property type="entry name" value="Peripla_BP_I"/>
</dbReference>
<evidence type="ECO:0000313" key="6">
    <source>
        <dbReference type="Proteomes" id="UP001595536"/>
    </source>
</evidence>
<gene>
    <name evidence="5" type="ORF">ACFOEX_00475</name>
</gene>
<evidence type="ECO:0000256" key="3">
    <source>
        <dbReference type="SAM" id="SignalP"/>
    </source>
</evidence>
<dbReference type="PANTHER" id="PTHR47235">
    <property type="entry name" value="BLR6548 PROTEIN"/>
    <property type="match status" value="1"/>
</dbReference>
<keyword evidence="2 3" id="KW-0732">Signal</keyword>
<feature type="signal peptide" evidence="3">
    <location>
        <begin position="1"/>
        <end position="23"/>
    </location>
</feature>
<comment type="similarity">
    <text evidence="1">Belongs to the leucine-binding protein family.</text>
</comment>
<accession>A0ABV7LAN2</accession>
<reference evidence="6" key="1">
    <citation type="journal article" date="2019" name="Int. J. Syst. Evol. Microbiol.">
        <title>The Global Catalogue of Microorganisms (GCM) 10K type strain sequencing project: providing services to taxonomists for standard genome sequencing and annotation.</title>
        <authorList>
            <consortium name="The Broad Institute Genomics Platform"/>
            <consortium name="The Broad Institute Genome Sequencing Center for Infectious Disease"/>
            <person name="Wu L."/>
            <person name="Ma J."/>
        </authorList>
    </citation>
    <scope>NUCLEOTIDE SEQUENCE [LARGE SCALE GENOMIC DNA]</scope>
    <source>
        <strain evidence="6">CCM 7941</strain>
    </source>
</reference>
<evidence type="ECO:0000313" key="5">
    <source>
        <dbReference type="EMBL" id="MFC3264834.1"/>
    </source>
</evidence>
<evidence type="ECO:0000259" key="4">
    <source>
        <dbReference type="Pfam" id="PF13458"/>
    </source>
</evidence>
<keyword evidence="6" id="KW-1185">Reference proteome</keyword>